<sequence>MPTARELTAGNDLLHDHTPRHRRVLAIILLRFQPPSRSRRHCYADTVSSSPCPSFRVPSLSSSSLIWIMAPAKNPCDGWDTCRY</sequence>
<dbReference type="EMBL" id="JACMSC010000020">
    <property type="protein sequence ID" value="KAG6472056.1"/>
    <property type="molecule type" value="Genomic_DNA"/>
</dbReference>
<accession>A0A8J5EU70</accession>
<keyword evidence="2" id="KW-1185">Reference proteome</keyword>
<reference evidence="1 2" key="1">
    <citation type="submission" date="2020-08" db="EMBL/GenBank/DDBJ databases">
        <title>Plant Genome Project.</title>
        <authorList>
            <person name="Zhang R.-G."/>
        </authorList>
    </citation>
    <scope>NUCLEOTIDE SEQUENCE [LARGE SCALE GENOMIC DNA]</scope>
    <source>
        <tissue evidence="1">Rhizome</tissue>
    </source>
</reference>
<comment type="caution">
    <text evidence="1">The sequence shown here is derived from an EMBL/GenBank/DDBJ whole genome shotgun (WGS) entry which is preliminary data.</text>
</comment>
<dbReference type="AlphaFoldDB" id="A0A8J5EU70"/>
<organism evidence="1 2">
    <name type="scientific">Zingiber officinale</name>
    <name type="common">Ginger</name>
    <name type="synonym">Amomum zingiber</name>
    <dbReference type="NCBI Taxonomy" id="94328"/>
    <lineage>
        <taxon>Eukaryota</taxon>
        <taxon>Viridiplantae</taxon>
        <taxon>Streptophyta</taxon>
        <taxon>Embryophyta</taxon>
        <taxon>Tracheophyta</taxon>
        <taxon>Spermatophyta</taxon>
        <taxon>Magnoliopsida</taxon>
        <taxon>Liliopsida</taxon>
        <taxon>Zingiberales</taxon>
        <taxon>Zingiberaceae</taxon>
        <taxon>Zingiber</taxon>
    </lineage>
</organism>
<protein>
    <submittedName>
        <fullName evidence="1">Uncharacterized protein</fullName>
    </submittedName>
</protein>
<evidence type="ECO:0000313" key="2">
    <source>
        <dbReference type="Proteomes" id="UP000734854"/>
    </source>
</evidence>
<dbReference type="Proteomes" id="UP000734854">
    <property type="component" value="Unassembled WGS sequence"/>
</dbReference>
<name>A0A8J5EU70_ZINOF</name>
<evidence type="ECO:0000313" key="1">
    <source>
        <dbReference type="EMBL" id="KAG6472056.1"/>
    </source>
</evidence>
<proteinExistence type="predicted"/>
<gene>
    <name evidence="1" type="ORF">ZIOFF_069511</name>
</gene>